<accession>A0ABY6HNA4</accession>
<keyword evidence="2 5" id="KW-0436">Ligase</keyword>
<evidence type="ECO:0000256" key="2">
    <source>
        <dbReference type="ARBA" id="ARBA00022598"/>
    </source>
</evidence>
<dbReference type="Proteomes" id="UP001208689">
    <property type="component" value="Chromosome"/>
</dbReference>
<evidence type="ECO:0000313" key="6">
    <source>
        <dbReference type="Proteomes" id="UP001208689"/>
    </source>
</evidence>
<evidence type="ECO:0000313" key="5">
    <source>
        <dbReference type="EMBL" id="UYP44041.1"/>
    </source>
</evidence>
<name>A0ABY6HNA4_9ARCH</name>
<protein>
    <submittedName>
        <fullName evidence="5">4-hydroxybutyrate--CoA ligase 2</fullName>
        <ecNumber evidence="5">6.2.1.40</ecNumber>
    </submittedName>
</protein>
<dbReference type="InterPro" id="IPR000873">
    <property type="entry name" value="AMP-dep_synth/lig_dom"/>
</dbReference>
<dbReference type="InterPro" id="IPR045851">
    <property type="entry name" value="AMP-bd_C_sf"/>
</dbReference>
<dbReference type="PANTHER" id="PTHR24096">
    <property type="entry name" value="LONG-CHAIN-FATTY-ACID--COA LIGASE"/>
    <property type="match status" value="1"/>
</dbReference>
<organism evidence="5 6">
    <name type="scientific">Candidatus Lokiarchaeum ossiferum</name>
    <dbReference type="NCBI Taxonomy" id="2951803"/>
    <lineage>
        <taxon>Archaea</taxon>
        <taxon>Promethearchaeati</taxon>
        <taxon>Promethearchaeota</taxon>
        <taxon>Promethearchaeia</taxon>
        <taxon>Promethearchaeales</taxon>
        <taxon>Promethearchaeaceae</taxon>
        <taxon>Candidatus Lokiarchaeum</taxon>
    </lineage>
</organism>
<dbReference type="Gene3D" id="3.40.50.980">
    <property type="match status" value="2"/>
</dbReference>
<gene>
    <name evidence="5" type="ORF">NEF87_000326</name>
</gene>
<dbReference type="Pfam" id="PF00501">
    <property type="entry name" value="AMP-binding"/>
    <property type="match status" value="1"/>
</dbReference>
<evidence type="ECO:0000256" key="1">
    <source>
        <dbReference type="ARBA" id="ARBA00006432"/>
    </source>
</evidence>
<dbReference type="InterPro" id="IPR025110">
    <property type="entry name" value="AMP-bd_C"/>
</dbReference>
<dbReference type="EC" id="6.2.1.40" evidence="5"/>
<sequence>MIENKPWFKFYGDVPHSIDVPNIILYDKLVLTTKEFPNNIAWDFMGTTYTYAQFLKDIDLFANALAAIGFKKGDTITISMPTAPNGIIPIYAVNKLGGICSMIHPLSPSPQIKMFLNMSKSKFAITLDAFYKPFKEILHETGVEKLILCKIGDYLKPVMKFGFWLTKGRKIPKIPEDPRVVWYSNMLTSNSPMVSKSDMKSDDLAIILYSGGTTGVPKGIMLSNKNMIAEGMMCAKWGNISTGDKILAILPIFHGFGLGVCVNAAFMEGGQSILIPTFTPETVASLVKKKRPQYLIGVPTLFEALANSKKFQNTDLSCLKVCFSGADTLPRQVKENFERVAKQAGGNVVLLEGYGLTEAVTAIMASPIQEYRENSIGVPFPNMDAKICKLDTIEEQTLGEEGEVVLNGPAVMLGYLDHPEETAKVLKKHADGKIWLHTGDIATQDEDGFFYFKLRLKRMLKVSGINVYPKNVEEILRKHPQVDSACVIGLPDKKQISRVKAFIVLKENREGTDEDKNSIRKYCQENLLKYECPREIEFRKDLPTTLVGKIAFKKLEDEEIQKLKDTNAYPYDS</sequence>
<proteinExistence type="inferred from homology"/>
<dbReference type="Gene3D" id="3.30.300.30">
    <property type="match status" value="1"/>
</dbReference>
<dbReference type="GO" id="GO:0016874">
    <property type="term" value="F:ligase activity"/>
    <property type="evidence" value="ECO:0007669"/>
    <property type="project" value="UniProtKB-KW"/>
</dbReference>
<dbReference type="Pfam" id="PF13193">
    <property type="entry name" value="AMP-binding_C"/>
    <property type="match status" value="1"/>
</dbReference>
<dbReference type="Gene3D" id="2.30.38.10">
    <property type="entry name" value="Luciferase, Domain 3"/>
    <property type="match status" value="1"/>
</dbReference>
<dbReference type="EMBL" id="CP104013">
    <property type="protein sequence ID" value="UYP44041.1"/>
    <property type="molecule type" value="Genomic_DNA"/>
</dbReference>
<feature type="domain" description="AMP-binding enzyme C-terminal" evidence="4">
    <location>
        <begin position="472"/>
        <end position="549"/>
    </location>
</feature>
<feature type="domain" description="AMP-dependent synthetase/ligase" evidence="3">
    <location>
        <begin position="34"/>
        <end position="416"/>
    </location>
</feature>
<comment type="similarity">
    <text evidence="1">Belongs to the ATP-dependent AMP-binding enzyme family.</text>
</comment>
<reference evidence="5" key="1">
    <citation type="submission" date="2022-09" db="EMBL/GenBank/DDBJ databases">
        <title>Actin cytoskeleton and complex cell architecture in an #Asgard archaeon.</title>
        <authorList>
            <person name="Ponce Toledo R.I."/>
            <person name="Schleper C."/>
            <person name="Rodrigues Oliveira T."/>
            <person name="Wollweber F."/>
            <person name="Xu J."/>
            <person name="Rittmann S."/>
            <person name="Klingl A."/>
            <person name="Pilhofer M."/>
        </authorList>
    </citation>
    <scope>NUCLEOTIDE SEQUENCE</scope>
    <source>
        <strain evidence="5">B-35</strain>
    </source>
</reference>
<evidence type="ECO:0000259" key="3">
    <source>
        <dbReference type="Pfam" id="PF00501"/>
    </source>
</evidence>
<keyword evidence="6" id="KW-1185">Reference proteome</keyword>
<dbReference type="PANTHER" id="PTHR24096:SF149">
    <property type="entry name" value="AMP-BINDING DOMAIN-CONTAINING PROTEIN-RELATED"/>
    <property type="match status" value="1"/>
</dbReference>
<dbReference type="SUPFAM" id="SSF56801">
    <property type="entry name" value="Acetyl-CoA synthetase-like"/>
    <property type="match status" value="1"/>
</dbReference>
<dbReference type="InterPro" id="IPR020845">
    <property type="entry name" value="AMP-binding_CS"/>
</dbReference>
<evidence type="ECO:0000259" key="4">
    <source>
        <dbReference type="Pfam" id="PF13193"/>
    </source>
</evidence>
<dbReference type="PROSITE" id="PS00455">
    <property type="entry name" value="AMP_BINDING"/>
    <property type="match status" value="1"/>
</dbReference>